<evidence type="ECO:0000313" key="1">
    <source>
        <dbReference type="EMBL" id="MER9285204.1"/>
    </source>
</evidence>
<protein>
    <submittedName>
        <fullName evidence="1">Uncharacterized protein</fullName>
    </submittedName>
</protein>
<evidence type="ECO:0000313" key="2">
    <source>
        <dbReference type="Proteomes" id="UP001480082"/>
    </source>
</evidence>
<organism evidence="1 2">
    <name type="scientific">Mesorhizobium australicum</name>
    <dbReference type="NCBI Taxonomy" id="536018"/>
    <lineage>
        <taxon>Bacteria</taxon>
        <taxon>Pseudomonadati</taxon>
        <taxon>Pseudomonadota</taxon>
        <taxon>Alphaproteobacteria</taxon>
        <taxon>Hyphomicrobiales</taxon>
        <taxon>Phyllobacteriaceae</taxon>
        <taxon>Mesorhizobium</taxon>
    </lineage>
</organism>
<dbReference type="Proteomes" id="UP001480082">
    <property type="component" value="Unassembled WGS sequence"/>
</dbReference>
<dbReference type="EMBL" id="JAMYRI010000007">
    <property type="protein sequence ID" value="MER9285204.1"/>
    <property type="molecule type" value="Genomic_DNA"/>
</dbReference>
<proteinExistence type="predicted"/>
<sequence>MAEDEFKKGDVQHKTGKIMMIYIGESQVGDALCEWTDPSGKLQRDTFAYSALKKYQKPALGGVSVRRG</sequence>
<gene>
    <name evidence="1" type="ORF">NKI81_14725</name>
</gene>
<name>A0ACC6SZL4_9HYPH</name>
<accession>A0ACC6SZL4</accession>
<keyword evidence="2" id="KW-1185">Reference proteome</keyword>
<reference evidence="1 2" key="1">
    <citation type="journal article" date="2024" name="Proc. Natl. Acad. Sci. U.S.A.">
        <title>The evolutionary genomics of adaptation to stress in wild rhizobium bacteria.</title>
        <authorList>
            <person name="Kehlet-Delgado H."/>
            <person name="Montoya A.P."/>
            <person name="Jensen K.T."/>
            <person name="Wendlandt C.E."/>
            <person name="Dexheimer C."/>
            <person name="Roberts M."/>
            <person name="Torres Martinez L."/>
            <person name="Friesen M.L."/>
            <person name="Griffitts J.S."/>
            <person name="Porter S.S."/>
        </authorList>
    </citation>
    <scope>NUCLEOTIDE SEQUENCE [LARGE SCALE GENOMIC DNA]</scope>
    <source>
        <strain evidence="1 2">M0468</strain>
    </source>
</reference>
<comment type="caution">
    <text evidence="1">The sequence shown here is derived from an EMBL/GenBank/DDBJ whole genome shotgun (WGS) entry which is preliminary data.</text>
</comment>